<dbReference type="Proteomes" id="UP000027616">
    <property type="component" value="Chromosome I"/>
</dbReference>
<dbReference type="STRING" id="1433126.BN938_0153"/>
<keyword evidence="4" id="KW-1185">Reference proteome</keyword>
<sequence>MKKSLSIIIIALICSFVAAQQHPVVKSRLVTDTIMLGDQVVMEVDIAKDIAAEIQIPQFEKGVLTDKVEILGTPRIDTISRDGRNVTVRLTYTLTSFDAGIYQIAGFPIVVEGRGMNDTVRSAGMMQLVVQTFDIDTTKMQIADIKQPLGTPITWAEIKDVVLWSLAGALLLAVVIYFVIRFVKSRRREVTAKLNEPPHITAIRELMKVHSEKLPQAGKYKEYYSRVTDTLRTYIESRYEIGAMEMTTPEIIASLDEVNDDKLINKLRELFSLADLVKFAKWTPTIEECEEGYQTAYYYVEQTKIIIVNPETPAEQDA</sequence>
<dbReference type="eggNOG" id="COG3088">
    <property type="taxonomic scope" value="Bacteria"/>
</dbReference>
<keyword evidence="1" id="KW-0472">Membrane</keyword>
<feature type="chain" id="PRO_5001589507" description="BatD" evidence="2">
    <location>
        <begin position="20"/>
        <end position="318"/>
    </location>
</feature>
<dbReference type="AlphaFoldDB" id="A0A060RA25"/>
<protein>
    <recommendedName>
        <fullName evidence="5">BatD</fullName>
    </recommendedName>
</protein>
<name>A0A060RA25_9BACT</name>
<evidence type="ECO:0000313" key="3">
    <source>
        <dbReference type="EMBL" id="CDN30259.1"/>
    </source>
</evidence>
<keyword evidence="1" id="KW-0812">Transmembrane</keyword>
<reference evidence="3 4" key="1">
    <citation type="journal article" date="2015" name="Genome Announc.">
        <title>Complete Genome Sequence of the Novel Leech Symbiont Mucinivorans hirudinis M3T.</title>
        <authorList>
            <person name="Nelson M.C."/>
            <person name="Bomar L."/>
            <person name="Graf J."/>
        </authorList>
    </citation>
    <scope>NUCLEOTIDE SEQUENCE [LARGE SCALE GENOMIC DNA]</scope>
    <source>
        <strain evidence="4">M3</strain>
    </source>
</reference>
<keyword evidence="2" id="KW-0732">Signal</keyword>
<evidence type="ECO:0008006" key="5">
    <source>
        <dbReference type="Google" id="ProtNLM"/>
    </source>
</evidence>
<proteinExistence type="predicted"/>
<evidence type="ECO:0000313" key="4">
    <source>
        <dbReference type="Proteomes" id="UP000027616"/>
    </source>
</evidence>
<evidence type="ECO:0000256" key="1">
    <source>
        <dbReference type="SAM" id="Phobius"/>
    </source>
</evidence>
<feature type="signal peptide" evidence="2">
    <location>
        <begin position="1"/>
        <end position="19"/>
    </location>
</feature>
<dbReference type="OrthoDB" id="9807384at2"/>
<accession>A0A060RA25</accession>
<keyword evidence="1" id="KW-1133">Transmembrane helix</keyword>
<gene>
    <name evidence="3" type="ORF">BN938_0153</name>
</gene>
<feature type="transmembrane region" description="Helical" evidence="1">
    <location>
        <begin position="161"/>
        <end position="180"/>
    </location>
</feature>
<dbReference type="KEGG" id="rbc:BN938_0153"/>
<organism evidence="3 4">
    <name type="scientific">Mucinivorans hirudinis</name>
    <dbReference type="NCBI Taxonomy" id="1433126"/>
    <lineage>
        <taxon>Bacteria</taxon>
        <taxon>Pseudomonadati</taxon>
        <taxon>Bacteroidota</taxon>
        <taxon>Bacteroidia</taxon>
        <taxon>Bacteroidales</taxon>
        <taxon>Rikenellaceae</taxon>
        <taxon>Mucinivorans</taxon>
    </lineage>
</organism>
<dbReference type="EMBL" id="HG934468">
    <property type="protein sequence ID" value="CDN30259.1"/>
    <property type="molecule type" value="Genomic_DNA"/>
</dbReference>
<dbReference type="HOGENOM" id="CLU_060895_0_0_10"/>
<evidence type="ECO:0000256" key="2">
    <source>
        <dbReference type="SAM" id="SignalP"/>
    </source>
</evidence>